<keyword evidence="3" id="KW-1185">Reference proteome</keyword>
<feature type="region of interest" description="Disordered" evidence="1">
    <location>
        <begin position="1"/>
        <end position="28"/>
    </location>
</feature>
<dbReference type="OrthoDB" id="5953030at2759"/>
<dbReference type="Proteomes" id="UP000507470">
    <property type="component" value="Unassembled WGS sequence"/>
</dbReference>
<proteinExistence type="predicted"/>
<gene>
    <name evidence="2" type="ORF">MCOR_52331</name>
</gene>
<sequence length="206" mass="23290">MSRYSRNSKKSSNLTKSTTNSTNSNAFKLPPKGNLRIMMVNCRSIVYKKAEPSASTYYIKPDIIVGVSDKEIQQALMNLSLVYGLVQIHNKPTRKGNLLVLVFTNNPSLIKSTGNAAGISDHDIVITDSLIKPYYCKQHTHKRYIFGKANWDQIKTDINMITKDICNHINEMPIDKTWQTLKNEVQASIDLVVSSKVIRKSMQFHG</sequence>
<evidence type="ECO:0000313" key="3">
    <source>
        <dbReference type="Proteomes" id="UP000507470"/>
    </source>
</evidence>
<organism evidence="2 3">
    <name type="scientific">Mytilus coruscus</name>
    <name type="common">Sea mussel</name>
    <dbReference type="NCBI Taxonomy" id="42192"/>
    <lineage>
        <taxon>Eukaryota</taxon>
        <taxon>Metazoa</taxon>
        <taxon>Spiralia</taxon>
        <taxon>Lophotrochozoa</taxon>
        <taxon>Mollusca</taxon>
        <taxon>Bivalvia</taxon>
        <taxon>Autobranchia</taxon>
        <taxon>Pteriomorphia</taxon>
        <taxon>Mytilida</taxon>
        <taxon>Mytiloidea</taxon>
        <taxon>Mytilidae</taxon>
        <taxon>Mytilinae</taxon>
        <taxon>Mytilus</taxon>
    </lineage>
</organism>
<name>A0A6J8EHG4_MYTCO</name>
<evidence type="ECO:0000256" key="1">
    <source>
        <dbReference type="SAM" id="MobiDB-lite"/>
    </source>
</evidence>
<accession>A0A6J8EHG4</accession>
<feature type="compositionally biased region" description="Low complexity" evidence="1">
    <location>
        <begin position="1"/>
        <end position="25"/>
    </location>
</feature>
<dbReference type="PANTHER" id="PTHR33395:SF22">
    <property type="entry name" value="REVERSE TRANSCRIPTASE DOMAIN-CONTAINING PROTEIN"/>
    <property type="match status" value="1"/>
</dbReference>
<dbReference type="PANTHER" id="PTHR33395">
    <property type="entry name" value="TRANSCRIPTASE, PUTATIVE-RELATED-RELATED"/>
    <property type="match status" value="1"/>
</dbReference>
<evidence type="ECO:0000313" key="2">
    <source>
        <dbReference type="EMBL" id="CAC5420064.1"/>
    </source>
</evidence>
<protein>
    <submittedName>
        <fullName evidence="2">Uncharacterized protein</fullName>
    </submittedName>
</protein>
<dbReference type="AlphaFoldDB" id="A0A6J8EHG4"/>
<dbReference type="EMBL" id="CACVKT020009075">
    <property type="protein sequence ID" value="CAC5420064.1"/>
    <property type="molecule type" value="Genomic_DNA"/>
</dbReference>
<reference evidence="2 3" key="1">
    <citation type="submission" date="2020-06" db="EMBL/GenBank/DDBJ databases">
        <authorList>
            <person name="Li R."/>
            <person name="Bekaert M."/>
        </authorList>
    </citation>
    <scope>NUCLEOTIDE SEQUENCE [LARGE SCALE GENOMIC DNA]</scope>
    <source>
        <strain evidence="3">wild</strain>
    </source>
</reference>